<reference evidence="1" key="1">
    <citation type="journal article" date="2018" name="Genome Biol.">
        <title>SKESA: strategic k-mer extension for scrupulous assemblies.</title>
        <authorList>
            <person name="Souvorov A."/>
            <person name="Agarwala R."/>
            <person name="Lipman D.J."/>
        </authorList>
    </citation>
    <scope>NUCLEOTIDE SEQUENCE</scope>
    <source>
        <strain evidence="1">CAVp300</strain>
    </source>
</reference>
<accession>A0A9P3TAA7</accession>
<dbReference type="RefSeq" id="WP_047369019.1">
    <property type="nucleotide sequence ID" value="NZ_CABMNU010000005.1"/>
</dbReference>
<reference evidence="1" key="2">
    <citation type="submission" date="2020-10" db="EMBL/GenBank/DDBJ databases">
        <authorList>
            <consortium name="NCBI Pathogen Detection Project"/>
        </authorList>
    </citation>
    <scope>NUCLEOTIDE SEQUENCE</scope>
    <source>
        <strain evidence="1">CAVp300</strain>
    </source>
</reference>
<gene>
    <name evidence="1" type="ORF">I8531_001901</name>
</gene>
<dbReference type="SUPFAM" id="SSF81901">
    <property type="entry name" value="HCP-like"/>
    <property type="match status" value="1"/>
</dbReference>
<organism evidence="1 2">
    <name type="scientific">Kluyvera intermedia</name>
    <name type="common">Enterobacter intermedius</name>
    <dbReference type="NCBI Taxonomy" id="61648"/>
    <lineage>
        <taxon>Bacteria</taxon>
        <taxon>Pseudomonadati</taxon>
        <taxon>Pseudomonadota</taxon>
        <taxon>Gammaproteobacteria</taxon>
        <taxon>Enterobacterales</taxon>
        <taxon>Enterobacteriaceae</taxon>
        <taxon>Kluyvera</taxon>
    </lineage>
</organism>
<dbReference type="AlphaFoldDB" id="A0A9P3TAA7"/>
<dbReference type="Proteomes" id="UP000867740">
    <property type="component" value="Unassembled WGS sequence"/>
</dbReference>
<sequence>MLLLALYCYKNRPRDFSVKLAMLPQEALWTVEYSREVAAKAITPEHPNIDDKDAMLALIRQAWQWDKNALIDYAMIQLELFGNPIVEDFIWENRHNIVDQHGRPLRRPDILDLHYRDLILKLADMEYPLAAALVSGRFQWDAGRTGIIHNPLTPENREKLIHYTRYAIKGGFRYHLSLASAILFASGFDYKDSNHTQIHTLQDRIPNLSPKELEDSYLAYKKCALQGSLYAQIKMAEFHYYGISVSQDITQAWAWSLIARDNFLNFIKIRNEDYYKYNSGQAHLNNYNKTVLQPLILSTATDEKIKLGESLAGRINPGFSDVDYRIWEEEMEDVPPMP</sequence>
<dbReference type="InterPro" id="IPR011990">
    <property type="entry name" value="TPR-like_helical_dom_sf"/>
</dbReference>
<evidence type="ECO:0000313" key="2">
    <source>
        <dbReference type="Proteomes" id="UP000867740"/>
    </source>
</evidence>
<evidence type="ECO:0000313" key="1">
    <source>
        <dbReference type="EMBL" id="HAT3581610.1"/>
    </source>
</evidence>
<dbReference type="EMBL" id="DACSUM010000012">
    <property type="protein sequence ID" value="HAT3581610.1"/>
    <property type="molecule type" value="Genomic_DNA"/>
</dbReference>
<proteinExistence type="predicted"/>
<comment type="caution">
    <text evidence="1">The sequence shown here is derived from an EMBL/GenBank/DDBJ whole genome shotgun (WGS) entry which is preliminary data.</text>
</comment>
<protein>
    <submittedName>
        <fullName evidence="1">Uncharacterized protein</fullName>
    </submittedName>
</protein>
<name>A0A9P3TAA7_KLUIN</name>
<dbReference type="Gene3D" id="1.25.40.10">
    <property type="entry name" value="Tetratricopeptide repeat domain"/>
    <property type="match status" value="1"/>
</dbReference>